<reference evidence="7 8" key="1">
    <citation type="submission" date="2018-01" db="EMBL/GenBank/DDBJ databases">
        <title>Bacillus asahii Genome sequencing and assembly.</title>
        <authorList>
            <person name="Jiang H."/>
            <person name="Feng Y."/>
            <person name="Zhao F."/>
            <person name="Lin X."/>
        </authorList>
    </citation>
    <scope>NUCLEOTIDE SEQUENCE [LARGE SCALE GENOMIC DNA]</scope>
    <source>
        <strain evidence="7 8">OM18</strain>
    </source>
</reference>
<dbReference type="EMBL" id="CP026095">
    <property type="protein sequence ID" value="AZV45019.1"/>
    <property type="molecule type" value="Genomic_DNA"/>
</dbReference>
<name>A0A3T0KXH7_9BACI</name>
<sequence>MNKSQEQWTSKLGFILAAAGSAIGIGVIWKFPYMVGTNGGGIFFLMFILFTLIIGAPILITEFIIGRRTQKDAVRAYKELAPGTPWTLIGYCGVIASIILLSFYSVVGGWILSYLIRSVTNSLSNLTQQQYGDLFNTIISNPYETVIAQLIFMLITIWVVQGGIQQGIEKASKYMMPALFILFLVLLVRSLTLDGAMEGVKFFLKPDTSVLSEQTVLLALGQAFFALSIGISVMVTYASYLNKNEDLTKSALSVVGLNIFIALLAGLVIFPAVFALGFDPASGPGLVFVVLPAVFNEIAFGSVFMFIFFILILFATLTSAFSILEIVVAAMVKGDEANRKKSSWVAGILVFIIGIPSALSFGVLSHITLFNKSIFDIADFLVSNIALPVGALFISLFVGFQLKRLHVEEEFLSGSSYGKKIFKVWYFLIRYIAPIAIAIVLLSSIGFI</sequence>
<evidence type="ECO:0000256" key="4">
    <source>
        <dbReference type="ARBA" id="ARBA00022989"/>
    </source>
</evidence>
<gene>
    <name evidence="7" type="ORF">BAOM_4439</name>
</gene>
<keyword evidence="5" id="KW-0472">Membrane</keyword>
<evidence type="ECO:0000256" key="3">
    <source>
        <dbReference type="ARBA" id="ARBA00022692"/>
    </source>
</evidence>
<dbReference type="PRINTS" id="PR00176">
    <property type="entry name" value="NANEUSMPORT"/>
</dbReference>
<dbReference type="OrthoDB" id="9762833at2"/>
<dbReference type="PANTHER" id="PTHR42948:SF1">
    <property type="entry name" value="TRANSPORTER"/>
    <property type="match status" value="1"/>
</dbReference>
<dbReference type="GO" id="GO:0016020">
    <property type="term" value="C:membrane"/>
    <property type="evidence" value="ECO:0007669"/>
    <property type="project" value="UniProtKB-SubCell"/>
</dbReference>
<dbReference type="Pfam" id="PF00209">
    <property type="entry name" value="SNF"/>
    <property type="match status" value="2"/>
</dbReference>
<accession>A0A3T0KXH7</accession>
<dbReference type="SUPFAM" id="SSF161070">
    <property type="entry name" value="SNF-like"/>
    <property type="match status" value="1"/>
</dbReference>
<comment type="subcellular location">
    <subcellularLocation>
        <location evidence="1">Membrane</location>
        <topology evidence="1">Multi-pass membrane protein</topology>
    </subcellularLocation>
</comment>
<evidence type="ECO:0000313" key="8">
    <source>
        <dbReference type="Proteomes" id="UP000283095"/>
    </source>
</evidence>
<dbReference type="Proteomes" id="UP000283095">
    <property type="component" value="Chromosome"/>
</dbReference>
<dbReference type="GO" id="GO:0015293">
    <property type="term" value="F:symporter activity"/>
    <property type="evidence" value="ECO:0007669"/>
    <property type="project" value="UniProtKB-KW"/>
</dbReference>
<evidence type="ECO:0000256" key="5">
    <source>
        <dbReference type="ARBA" id="ARBA00023136"/>
    </source>
</evidence>
<dbReference type="RefSeq" id="WP_127761883.1">
    <property type="nucleotide sequence ID" value="NZ_CP026095.1"/>
</dbReference>
<proteinExistence type="inferred from homology"/>
<dbReference type="CDD" id="cd10336">
    <property type="entry name" value="SLC6sbd_Tyt1-Like"/>
    <property type="match status" value="1"/>
</dbReference>
<keyword evidence="2 6" id="KW-0813">Transport</keyword>
<evidence type="ECO:0000256" key="1">
    <source>
        <dbReference type="ARBA" id="ARBA00004141"/>
    </source>
</evidence>
<keyword evidence="6" id="KW-0769">Symport</keyword>
<organism evidence="7 8">
    <name type="scientific">Peribacillus asahii</name>
    <dbReference type="NCBI Taxonomy" id="228899"/>
    <lineage>
        <taxon>Bacteria</taxon>
        <taxon>Bacillati</taxon>
        <taxon>Bacillota</taxon>
        <taxon>Bacilli</taxon>
        <taxon>Bacillales</taxon>
        <taxon>Bacillaceae</taxon>
        <taxon>Peribacillus</taxon>
    </lineage>
</organism>
<protein>
    <recommendedName>
        <fullName evidence="6">Transporter</fullName>
    </recommendedName>
</protein>
<dbReference type="AlphaFoldDB" id="A0A3T0KXH7"/>
<evidence type="ECO:0000256" key="2">
    <source>
        <dbReference type="ARBA" id="ARBA00022448"/>
    </source>
</evidence>
<dbReference type="InterPro" id="IPR047218">
    <property type="entry name" value="YocR/YhdH-like"/>
</dbReference>
<evidence type="ECO:0000256" key="6">
    <source>
        <dbReference type="RuleBase" id="RU003732"/>
    </source>
</evidence>
<comment type="similarity">
    <text evidence="6">Belongs to the sodium:neurotransmitter symporter (SNF) (TC 2.A.22) family.</text>
</comment>
<keyword evidence="3 6" id="KW-0812">Transmembrane</keyword>
<dbReference type="PROSITE" id="PS00610">
    <property type="entry name" value="NA_NEUROTRAN_SYMP_1"/>
    <property type="match status" value="1"/>
</dbReference>
<dbReference type="KEGG" id="pasa:BAOM_4439"/>
<dbReference type="InterPro" id="IPR037272">
    <property type="entry name" value="SNS_sf"/>
</dbReference>
<dbReference type="InterPro" id="IPR000175">
    <property type="entry name" value="Na/ntran_symport"/>
</dbReference>
<evidence type="ECO:0000313" key="7">
    <source>
        <dbReference type="EMBL" id="AZV45019.1"/>
    </source>
</evidence>
<dbReference type="PANTHER" id="PTHR42948">
    <property type="entry name" value="TRANSPORTER"/>
    <property type="match status" value="1"/>
</dbReference>
<keyword evidence="4" id="KW-1133">Transmembrane helix</keyword>
<dbReference type="PROSITE" id="PS50267">
    <property type="entry name" value="NA_NEUROTRAN_SYMP_3"/>
    <property type="match status" value="1"/>
</dbReference>
<dbReference type="NCBIfam" id="NF037979">
    <property type="entry name" value="Na_transp"/>
    <property type="match status" value="1"/>
</dbReference>